<keyword evidence="4" id="KW-1185">Reference proteome</keyword>
<evidence type="ECO:0000259" key="2">
    <source>
        <dbReference type="Pfam" id="PF01243"/>
    </source>
</evidence>
<dbReference type="RefSeq" id="WP_270676215.1">
    <property type="nucleotide sequence ID" value="NZ_JAQFWP010000005.1"/>
</dbReference>
<dbReference type="SUPFAM" id="SSF50475">
    <property type="entry name" value="FMN-binding split barrel"/>
    <property type="match status" value="1"/>
</dbReference>
<dbReference type="Gene3D" id="2.30.110.10">
    <property type="entry name" value="Electron Transport, Fmn-binding Protein, Chain A"/>
    <property type="match status" value="1"/>
</dbReference>
<sequence length="216" mass="23995">MSDAPSPAAEPPFDVDAFLAHPLTARLATRGPTVRPVWYLWEDGAFWTITGPRARMPGLLRKDLAVALVVDSCDLRTGEVLQVTARGRAELLPFDAGRGARRLARCLGPDTERWDARFRDHLHGDPDELGTLWARIRPDRSAAKDLGFEAGGAAPSRKAMISPIPGEVPPKRHPPELASPHEREQESLHQPARRRPRPGQDLLHRPRLLDQPAVQR</sequence>
<feature type="region of interest" description="Disordered" evidence="1">
    <location>
        <begin position="147"/>
        <end position="216"/>
    </location>
</feature>
<proteinExistence type="predicted"/>
<name>A0ABT4THJ2_9ACTN</name>
<comment type="caution">
    <text evidence="3">The sequence shown here is derived from an EMBL/GenBank/DDBJ whole genome shotgun (WGS) entry which is preliminary data.</text>
</comment>
<reference evidence="3" key="1">
    <citation type="submission" date="2023-01" db="EMBL/GenBank/DDBJ databases">
        <title>Draft genome sequence of Nocardiopsis sp. LSu2-4 isolated from halophytes.</title>
        <authorList>
            <person name="Duangmal K."/>
            <person name="Chantavorakit T."/>
        </authorList>
    </citation>
    <scope>NUCLEOTIDE SEQUENCE</scope>
    <source>
        <strain evidence="3">LSu2-4</strain>
    </source>
</reference>
<organism evidence="3 4">
    <name type="scientific">Nocardiopsis suaedae</name>
    <dbReference type="NCBI Taxonomy" id="3018444"/>
    <lineage>
        <taxon>Bacteria</taxon>
        <taxon>Bacillati</taxon>
        <taxon>Actinomycetota</taxon>
        <taxon>Actinomycetes</taxon>
        <taxon>Streptosporangiales</taxon>
        <taxon>Nocardiopsidaceae</taxon>
        <taxon>Nocardiopsis</taxon>
    </lineage>
</organism>
<evidence type="ECO:0000313" key="3">
    <source>
        <dbReference type="EMBL" id="MDA2803734.1"/>
    </source>
</evidence>
<feature type="domain" description="Pyridoxamine 5'-phosphate oxidase N-terminal" evidence="2">
    <location>
        <begin position="15"/>
        <end position="93"/>
    </location>
</feature>
<protein>
    <submittedName>
        <fullName evidence="3">Pyridoxamine 5'-phosphate oxidase family protein</fullName>
    </submittedName>
</protein>
<evidence type="ECO:0000313" key="4">
    <source>
        <dbReference type="Proteomes" id="UP001165685"/>
    </source>
</evidence>
<feature type="compositionally biased region" description="Basic and acidic residues" evidence="1">
    <location>
        <begin position="169"/>
        <end position="187"/>
    </location>
</feature>
<evidence type="ECO:0000256" key="1">
    <source>
        <dbReference type="SAM" id="MobiDB-lite"/>
    </source>
</evidence>
<dbReference type="Proteomes" id="UP001165685">
    <property type="component" value="Unassembled WGS sequence"/>
</dbReference>
<accession>A0ABT4THJ2</accession>
<dbReference type="Pfam" id="PF01243">
    <property type="entry name" value="PNPOx_N"/>
    <property type="match status" value="1"/>
</dbReference>
<dbReference type="InterPro" id="IPR011576">
    <property type="entry name" value="Pyridox_Oxase_N"/>
</dbReference>
<dbReference type="InterPro" id="IPR012349">
    <property type="entry name" value="Split_barrel_FMN-bd"/>
</dbReference>
<gene>
    <name evidence="3" type="ORF">O4U47_04360</name>
</gene>
<dbReference type="EMBL" id="JAQFWP010000005">
    <property type="protein sequence ID" value="MDA2803734.1"/>
    <property type="molecule type" value="Genomic_DNA"/>
</dbReference>